<dbReference type="GO" id="GO:0003677">
    <property type="term" value="F:DNA binding"/>
    <property type="evidence" value="ECO:0007669"/>
    <property type="project" value="UniProtKB-KW"/>
</dbReference>
<dbReference type="InterPro" id="IPR050863">
    <property type="entry name" value="CenT-Element_Derived"/>
</dbReference>
<dbReference type="SUPFAM" id="SSF46689">
    <property type="entry name" value="Homeodomain-like"/>
    <property type="match status" value="1"/>
</dbReference>
<keyword evidence="3" id="KW-0539">Nucleus</keyword>
<accession>A0AAV8XIN8</accession>
<comment type="caution">
    <text evidence="5">The sequence shown here is derived from an EMBL/GenBank/DDBJ whole genome shotgun (WGS) entry which is preliminary data.</text>
</comment>
<organism evidence="5 6">
    <name type="scientific">Aromia moschata</name>
    <dbReference type="NCBI Taxonomy" id="1265417"/>
    <lineage>
        <taxon>Eukaryota</taxon>
        <taxon>Metazoa</taxon>
        <taxon>Ecdysozoa</taxon>
        <taxon>Arthropoda</taxon>
        <taxon>Hexapoda</taxon>
        <taxon>Insecta</taxon>
        <taxon>Pterygota</taxon>
        <taxon>Neoptera</taxon>
        <taxon>Endopterygota</taxon>
        <taxon>Coleoptera</taxon>
        <taxon>Polyphaga</taxon>
        <taxon>Cucujiformia</taxon>
        <taxon>Chrysomeloidea</taxon>
        <taxon>Cerambycidae</taxon>
        <taxon>Cerambycinae</taxon>
        <taxon>Callichromatini</taxon>
        <taxon>Aromia</taxon>
    </lineage>
</organism>
<keyword evidence="6" id="KW-1185">Reference proteome</keyword>
<dbReference type="PANTHER" id="PTHR19303:SF74">
    <property type="entry name" value="POGO TRANSPOSABLE ELEMENT WITH KRAB DOMAIN"/>
    <property type="match status" value="1"/>
</dbReference>
<dbReference type="PROSITE" id="PS51253">
    <property type="entry name" value="HTH_CENPB"/>
    <property type="match status" value="1"/>
</dbReference>
<dbReference type="Pfam" id="PF05225">
    <property type="entry name" value="HTH_psq"/>
    <property type="match status" value="1"/>
</dbReference>
<comment type="subcellular location">
    <subcellularLocation>
        <location evidence="1">Nucleus</location>
    </subcellularLocation>
</comment>
<reference evidence="5" key="1">
    <citation type="journal article" date="2023" name="Insect Mol. Biol.">
        <title>Genome sequencing provides insights into the evolution of gene families encoding plant cell wall-degrading enzymes in longhorned beetles.</title>
        <authorList>
            <person name="Shin N.R."/>
            <person name="Okamura Y."/>
            <person name="Kirsch R."/>
            <person name="Pauchet Y."/>
        </authorList>
    </citation>
    <scope>NUCLEOTIDE SEQUENCE</scope>
    <source>
        <strain evidence="5">AMC_N1</strain>
    </source>
</reference>
<evidence type="ECO:0000313" key="5">
    <source>
        <dbReference type="EMBL" id="KAJ8938868.1"/>
    </source>
</evidence>
<dbReference type="GO" id="GO:0005634">
    <property type="term" value="C:nucleus"/>
    <property type="evidence" value="ECO:0007669"/>
    <property type="project" value="UniProtKB-SubCell"/>
</dbReference>
<keyword evidence="2" id="KW-0238">DNA-binding</keyword>
<sequence>MVYKYKRKSDRATSWSEADMIRAVDAVNSGMSIRRASAQFEIKFSTLQRHVKVIELDKTLGRYKPVFSMVEEAEFVEYIKELDSRFYGLTRRDLCELAYQYAEKNNILHPFRNNTAGEQWYQNFMHRHSELKLRQPEPTSIARARGFNRPQVELFFKNLEATINKYKITLDNIYNVDETGIQTSAKKPPKVISLIGKKQVGSISSAERGSLITALVCCSATGKYIPPALVFPRKKKSAIFKWLPSRNTSVGDRFWLDKYRLFCRMACFFCTKRKTIS</sequence>
<protein>
    <recommendedName>
        <fullName evidence="4">HTH CENPB-type domain-containing protein</fullName>
    </recommendedName>
</protein>
<name>A0AAV8XIN8_9CUCU</name>
<evidence type="ECO:0000256" key="1">
    <source>
        <dbReference type="ARBA" id="ARBA00004123"/>
    </source>
</evidence>
<evidence type="ECO:0000313" key="6">
    <source>
        <dbReference type="Proteomes" id="UP001162162"/>
    </source>
</evidence>
<gene>
    <name evidence="5" type="ORF">NQ318_008018</name>
</gene>
<dbReference type="InterPro" id="IPR007889">
    <property type="entry name" value="HTH_Psq"/>
</dbReference>
<dbReference type="EMBL" id="JAPWTK010000526">
    <property type="protein sequence ID" value="KAJ8938868.1"/>
    <property type="molecule type" value="Genomic_DNA"/>
</dbReference>
<proteinExistence type="predicted"/>
<dbReference type="AlphaFoldDB" id="A0AAV8XIN8"/>
<dbReference type="Gene3D" id="1.10.10.60">
    <property type="entry name" value="Homeodomain-like"/>
    <property type="match status" value="1"/>
</dbReference>
<dbReference type="Proteomes" id="UP001162162">
    <property type="component" value="Unassembled WGS sequence"/>
</dbReference>
<evidence type="ECO:0000259" key="4">
    <source>
        <dbReference type="PROSITE" id="PS51253"/>
    </source>
</evidence>
<dbReference type="InterPro" id="IPR006600">
    <property type="entry name" value="HTH_CenpB_DNA-bd_dom"/>
</dbReference>
<feature type="domain" description="HTH CENPB-type" evidence="4">
    <location>
        <begin position="59"/>
        <end position="134"/>
    </location>
</feature>
<dbReference type="PANTHER" id="PTHR19303">
    <property type="entry name" value="TRANSPOSON"/>
    <property type="match status" value="1"/>
</dbReference>
<evidence type="ECO:0000256" key="2">
    <source>
        <dbReference type="ARBA" id="ARBA00023125"/>
    </source>
</evidence>
<evidence type="ECO:0000256" key="3">
    <source>
        <dbReference type="ARBA" id="ARBA00023242"/>
    </source>
</evidence>
<dbReference type="InterPro" id="IPR009057">
    <property type="entry name" value="Homeodomain-like_sf"/>
</dbReference>